<evidence type="ECO:0000256" key="1">
    <source>
        <dbReference type="ARBA" id="ARBA00004141"/>
    </source>
</evidence>
<keyword evidence="3 7" id="KW-0812">Transmembrane</keyword>
<evidence type="ECO:0000313" key="8">
    <source>
        <dbReference type="EMBL" id="KAL1217518.1"/>
    </source>
</evidence>
<organism evidence="8 9">
    <name type="scientific">Cardamine amara subsp. amara</name>
    <dbReference type="NCBI Taxonomy" id="228776"/>
    <lineage>
        <taxon>Eukaryota</taxon>
        <taxon>Viridiplantae</taxon>
        <taxon>Streptophyta</taxon>
        <taxon>Embryophyta</taxon>
        <taxon>Tracheophyta</taxon>
        <taxon>Spermatophyta</taxon>
        <taxon>Magnoliopsida</taxon>
        <taxon>eudicotyledons</taxon>
        <taxon>Gunneridae</taxon>
        <taxon>Pentapetalae</taxon>
        <taxon>rosids</taxon>
        <taxon>malvids</taxon>
        <taxon>Brassicales</taxon>
        <taxon>Brassicaceae</taxon>
        <taxon>Cardamineae</taxon>
        <taxon>Cardamine</taxon>
    </lineage>
</organism>
<dbReference type="Pfam" id="PF00335">
    <property type="entry name" value="Tetraspanin"/>
    <property type="match status" value="1"/>
</dbReference>
<keyword evidence="4 7" id="KW-1133">Transmembrane helix</keyword>
<evidence type="ECO:0000256" key="2">
    <source>
        <dbReference type="ARBA" id="ARBA00006840"/>
    </source>
</evidence>
<feature type="region of interest" description="Disordered" evidence="6">
    <location>
        <begin position="1"/>
        <end position="47"/>
    </location>
</feature>
<evidence type="ECO:0000256" key="3">
    <source>
        <dbReference type="ARBA" id="ARBA00022692"/>
    </source>
</evidence>
<dbReference type="InterPro" id="IPR044991">
    <property type="entry name" value="TET_plant"/>
</dbReference>
<dbReference type="EMBL" id="JBANAX010000243">
    <property type="protein sequence ID" value="KAL1217518.1"/>
    <property type="molecule type" value="Genomic_DNA"/>
</dbReference>
<dbReference type="InterPro" id="IPR018499">
    <property type="entry name" value="Tetraspanin/Peripherin"/>
</dbReference>
<dbReference type="PANTHER" id="PTHR32191">
    <property type="entry name" value="TETRASPANIN-8-RELATED"/>
    <property type="match status" value="1"/>
</dbReference>
<evidence type="ECO:0000256" key="5">
    <source>
        <dbReference type="ARBA" id="ARBA00023136"/>
    </source>
</evidence>
<feature type="transmembrane region" description="Helical" evidence="7">
    <location>
        <begin position="103"/>
        <end position="121"/>
    </location>
</feature>
<evidence type="ECO:0000256" key="4">
    <source>
        <dbReference type="ARBA" id="ARBA00022989"/>
    </source>
</evidence>
<dbReference type="GO" id="GO:0016020">
    <property type="term" value="C:membrane"/>
    <property type="evidence" value="ECO:0007669"/>
    <property type="project" value="UniProtKB-SubCell"/>
</dbReference>
<proteinExistence type="inferred from homology"/>
<dbReference type="Proteomes" id="UP001558713">
    <property type="component" value="Unassembled WGS sequence"/>
</dbReference>
<keyword evidence="9" id="KW-1185">Reference proteome</keyword>
<reference evidence="8 9" key="1">
    <citation type="submission" date="2024-04" db="EMBL/GenBank/DDBJ databases">
        <title>Genome assembly C_amara_ONT_v2.</title>
        <authorList>
            <person name="Yant L."/>
            <person name="Moore C."/>
            <person name="Slenker M."/>
        </authorList>
    </citation>
    <scope>NUCLEOTIDE SEQUENCE [LARGE SCALE GENOMIC DNA]</scope>
    <source>
        <tissue evidence="8">Leaf</tissue>
    </source>
</reference>
<evidence type="ECO:0000256" key="7">
    <source>
        <dbReference type="SAM" id="Phobius"/>
    </source>
</evidence>
<name>A0ABD1BK18_CARAN</name>
<comment type="similarity">
    <text evidence="2">Belongs to the tetraspanin (TM4SF) family.</text>
</comment>
<feature type="transmembrane region" description="Helical" evidence="7">
    <location>
        <begin position="292"/>
        <end position="316"/>
    </location>
</feature>
<evidence type="ECO:0000313" key="9">
    <source>
        <dbReference type="Proteomes" id="UP001558713"/>
    </source>
</evidence>
<evidence type="ECO:0000256" key="6">
    <source>
        <dbReference type="SAM" id="MobiDB-lite"/>
    </source>
</evidence>
<feature type="transmembrane region" description="Helical" evidence="7">
    <location>
        <begin position="127"/>
        <end position="148"/>
    </location>
</feature>
<comment type="subcellular location">
    <subcellularLocation>
        <location evidence="1">Membrane</location>
        <topology evidence="1">Multi-pass membrane protein</topology>
    </subcellularLocation>
</comment>
<gene>
    <name evidence="8" type="ORF">V5N11_004688</name>
</gene>
<feature type="transmembrane region" description="Helical" evidence="7">
    <location>
        <begin position="56"/>
        <end position="82"/>
    </location>
</feature>
<dbReference type="AlphaFoldDB" id="A0ABD1BK18"/>
<feature type="compositionally biased region" description="Low complexity" evidence="6">
    <location>
        <begin position="16"/>
        <end position="31"/>
    </location>
</feature>
<comment type="caution">
    <text evidence="8">The sequence shown here is derived from an EMBL/GenBank/DDBJ whole genome shotgun (WGS) entry which is preliminary data.</text>
</comment>
<protein>
    <submittedName>
        <fullName evidence="8">Tetraspanin-15</fullName>
    </submittedName>
</protein>
<feature type="compositionally biased region" description="Basic and acidic residues" evidence="6">
    <location>
        <begin position="33"/>
        <end position="45"/>
    </location>
</feature>
<keyword evidence="5 7" id="KW-0472">Membrane</keyword>
<accession>A0ABD1BK18</accession>
<sequence length="321" mass="36321">MADNVQVVPVDEPAETVTATATATTTTTTTAEPEDKSTDKMESQNDKPSVGTLVTIVNLLAAGVLPIFTFVLSLTLLGYAVWLLYMRSYDCEDILGLPRVQTLASVGLLAVFVFSNAALFLRRKFPMPALVVMVVILLLMLFIGLAYAGVNEMQSRRFPATATWFKLKVMDDVNWNNIKSCVYDKGACNDLIYGTPNEKPYNRRKMPPIKNGCCMPPETCNMDSLNATFWYRRKDEGAPVETTVMYNGYGGGMFRRVSDCEMWRNDWSILCYDCRSCKFGFVRSVRKKWWQLGIFLIVISILLLMSHLLIFLATFWERYKG</sequence>